<sequence length="106" mass="11866">MGKILLKHPHPGKALAEEKMHLDKTDTDTFLARLLEARQNLDEIFAMVDRHPDAATLITKLNSCSKQLDRASFALMVSSLQGTAGASETEKTENIRHLEHLFLNLD</sequence>
<dbReference type="Proteomes" id="UP000575397">
    <property type="component" value="Unassembled WGS sequence"/>
</dbReference>
<dbReference type="Proteomes" id="UP000582487">
    <property type="component" value="Unassembled WGS sequence"/>
</dbReference>
<dbReference type="RefSeq" id="WP_004013327.1">
    <property type="nucleotide sequence ID" value="NZ_JABCUR010000001.1"/>
</dbReference>
<dbReference type="Proteomes" id="UP000578252">
    <property type="component" value="Unassembled WGS sequence"/>
</dbReference>
<dbReference type="Gene3D" id="1.20.58.1000">
    <property type="entry name" value="Metal-sensitive repressor, helix protomer"/>
    <property type="match status" value="1"/>
</dbReference>
<evidence type="ECO:0000313" key="6">
    <source>
        <dbReference type="Proteomes" id="UP000578252"/>
    </source>
</evidence>
<evidence type="ECO:0000313" key="8">
    <source>
        <dbReference type="Proteomes" id="UP001209486"/>
    </source>
</evidence>
<dbReference type="EMBL" id="JABCUV010000011">
    <property type="protein sequence ID" value="NMW93835.1"/>
    <property type="molecule type" value="Genomic_DNA"/>
</dbReference>
<name>A0A7Y0Y2G9_9ACTO</name>
<dbReference type="AlphaFoldDB" id="A0A7Y0Y2G9"/>
<evidence type="ECO:0000313" key="3">
    <source>
        <dbReference type="EMBL" id="NMW93835.1"/>
    </source>
</evidence>
<dbReference type="EMBL" id="JABCUR010000001">
    <property type="protein sequence ID" value="NMW64279.1"/>
    <property type="molecule type" value="Genomic_DNA"/>
</dbReference>
<comment type="caution">
    <text evidence="2">The sequence shown here is derived from an EMBL/GenBank/DDBJ whole genome shotgun (WGS) entry which is preliminary data.</text>
</comment>
<dbReference type="OrthoDB" id="9809524at2"/>
<evidence type="ECO:0000313" key="1">
    <source>
        <dbReference type="EMBL" id="MCU9969079.1"/>
    </source>
</evidence>
<dbReference type="InterPro" id="IPR038390">
    <property type="entry name" value="Metal_Tscrpt_repr_sf"/>
</dbReference>
<dbReference type="EMBL" id="VSZY01000009">
    <property type="protein sequence ID" value="MCU9969079.1"/>
    <property type="molecule type" value="Genomic_DNA"/>
</dbReference>
<dbReference type="EMBL" id="JABCUS010000003">
    <property type="protein sequence ID" value="NMX02744.1"/>
    <property type="molecule type" value="Genomic_DNA"/>
</dbReference>
<accession>A0A7Y0Y2G9</accession>
<organism evidence="2 6">
    <name type="scientific">Mobiluncus mulieris</name>
    <dbReference type="NCBI Taxonomy" id="2052"/>
    <lineage>
        <taxon>Bacteria</taxon>
        <taxon>Bacillati</taxon>
        <taxon>Actinomycetota</taxon>
        <taxon>Actinomycetes</taxon>
        <taxon>Actinomycetales</taxon>
        <taxon>Actinomycetaceae</taxon>
        <taxon>Mobiluncus</taxon>
    </lineage>
</organism>
<proteinExistence type="predicted"/>
<gene>
    <name evidence="1" type="ORF">FYZ43_06650</name>
    <name evidence="3" type="ORF">HHJ74_09100</name>
    <name evidence="4" type="ORF">HHJ77_02040</name>
    <name evidence="2" type="ORF">HHJ78_01700</name>
</gene>
<dbReference type="Proteomes" id="UP001209486">
    <property type="component" value="Unassembled WGS sequence"/>
</dbReference>
<evidence type="ECO:0000313" key="7">
    <source>
        <dbReference type="Proteomes" id="UP000582487"/>
    </source>
</evidence>
<evidence type="ECO:0000313" key="4">
    <source>
        <dbReference type="EMBL" id="NMX02744.1"/>
    </source>
</evidence>
<reference evidence="5 6" key="2">
    <citation type="submission" date="2020-04" db="EMBL/GenBank/DDBJ databases">
        <title>Antimicrobial susceptibility and clonality of vaginal-derived multi-drug resistant Mobiluncus isolates in China.</title>
        <authorList>
            <person name="Zhang X."/>
        </authorList>
    </citation>
    <scope>NUCLEOTIDE SEQUENCE [LARGE SCALE GENOMIC DNA]</scope>
    <source>
        <strain evidence="4 5">12</strain>
        <strain evidence="2 6">13</strain>
        <strain evidence="3 7">7</strain>
    </source>
</reference>
<reference evidence="1 8" key="1">
    <citation type="submission" date="2019-08" db="EMBL/GenBank/DDBJ databases">
        <title>Comparison of rpoB and gyrB Sequences from Mobiluncus Species and Development of a Multiplex PCR Method for Clinical Detection of Mobiluncus curtisii and Mobiluncus mulieris.</title>
        <authorList>
            <person name="Yang L."/>
            <person name="Shen Y."/>
            <person name="Xu G."/>
            <person name="Shu L.-B."/>
            <person name="Hu J."/>
            <person name="Zhang R."/>
            <person name="Wang Y."/>
            <person name="Zhou H.-W."/>
            <person name="Zhang X."/>
        </authorList>
    </citation>
    <scope>NUCLEOTIDE SEQUENCE [LARGE SCALE GENOMIC DNA]</scope>
    <source>
        <strain evidence="1 8">M26</strain>
    </source>
</reference>
<evidence type="ECO:0000313" key="2">
    <source>
        <dbReference type="EMBL" id="NMW64279.1"/>
    </source>
</evidence>
<evidence type="ECO:0000313" key="5">
    <source>
        <dbReference type="Proteomes" id="UP000575397"/>
    </source>
</evidence>
<protein>
    <submittedName>
        <fullName evidence="2">Uncharacterized protein</fullName>
    </submittedName>
</protein>